<proteinExistence type="predicted"/>
<keyword evidence="1" id="KW-1133">Transmembrane helix</keyword>
<accession>A0A9W8U6R7</accession>
<evidence type="ECO:0000313" key="2">
    <source>
        <dbReference type="EMBL" id="KAJ4006435.1"/>
    </source>
</evidence>
<feature type="transmembrane region" description="Helical" evidence="1">
    <location>
        <begin position="104"/>
        <end position="124"/>
    </location>
</feature>
<feature type="transmembrane region" description="Helical" evidence="1">
    <location>
        <begin position="236"/>
        <end position="255"/>
    </location>
</feature>
<keyword evidence="1" id="KW-0472">Membrane</keyword>
<keyword evidence="1" id="KW-0812">Transmembrane</keyword>
<organism evidence="2 3">
    <name type="scientific">Fusarium irregulare</name>
    <dbReference type="NCBI Taxonomy" id="2494466"/>
    <lineage>
        <taxon>Eukaryota</taxon>
        <taxon>Fungi</taxon>
        <taxon>Dikarya</taxon>
        <taxon>Ascomycota</taxon>
        <taxon>Pezizomycotina</taxon>
        <taxon>Sordariomycetes</taxon>
        <taxon>Hypocreomycetidae</taxon>
        <taxon>Hypocreales</taxon>
        <taxon>Nectriaceae</taxon>
        <taxon>Fusarium</taxon>
        <taxon>Fusarium incarnatum-equiseti species complex</taxon>
    </lineage>
</organism>
<feature type="transmembrane region" description="Helical" evidence="1">
    <location>
        <begin position="130"/>
        <end position="156"/>
    </location>
</feature>
<dbReference type="PANTHER" id="PTHR37577">
    <property type="entry name" value="INTEGRAL MEMBRANE PROTEIN"/>
    <property type="match status" value="1"/>
</dbReference>
<evidence type="ECO:0000256" key="1">
    <source>
        <dbReference type="SAM" id="Phobius"/>
    </source>
</evidence>
<name>A0A9W8U6R7_9HYPO</name>
<evidence type="ECO:0000313" key="3">
    <source>
        <dbReference type="Proteomes" id="UP001152130"/>
    </source>
</evidence>
<reference evidence="2" key="1">
    <citation type="submission" date="2022-10" db="EMBL/GenBank/DDBJ databases">
        <title>Fusarium specimens isolated from Avocado Roots.</title>
        <authorList>
            <person name="Stajich J."/>
            <person name="Roper C."/>
            <person name="Heimlech-Rivalta G."/>
        </authorList>
    </citation>
    <scope>NUCLEOTIDE SEQUENCE</scope>
    <source>
        <strain evidence="2">CF00143</strain>
    </source>
</reference>
<dbReference type="EMBL" id="JAPDHF010000019">
    <property type="protein sequence ID" value="KAJ4006435.1"/>
    <property type="molecule type" value="Genomic_DNA"/>
</dbReference>
<dbReference type="InterPro" id="IPR053018">
    <property type="entry name" value="Elsinochrome_Biosynth-Asso"/>
</dbReference>
<dbReference type="PANTHER" id="PTHR37577:SF1">
    <property type="entry name" value="INTEGRAL MEMBRANE PROTEIN"/>
    <property type="match status" value="1"/>
</dbReference>
<keyword evidence="3" id="KW-1185">Reference proteome</keyword>
<dbReference type="AlphaFoldDB" id="A0A9W8U6R7"/>
<protein>
    <submittedName>
        <fullName evidence="2">Uncharacterized protein</fullName>
    </submittedName>
</protein>
<feature type="transmembrane region" description="Helical" evidence="1">
    <location>
        <begin position="168"/>
        <end position="189"/>
    </location>
</feature>
<comment type="caution">
    <text evidence="2">The sequence shown here is derived from an EMBL/GenBank/DDBJ whole genome shotgun (WGS) entry which is preliminary data.</text>
</comment>
<feature type="transmembrane region" description="Helical" evidence="1">
    <location>
        <begin position="20"/>
        <end position="46"/>
    </location>
</feature>
<sequence>MGYNCSFAARGDQVEPYGDIAGPGVIAGFLGTGWLAVILVLLHYLFVFDPYKDPFQTSEGSNSSAAGNPWRANPIDSLVKGIVKKGLDRMDIGPGWTDGLEMSILGMCDLQFVTGLGILISGFIDLRKGISAYHFILVTHLAWFSNLTHICGLTVLRKYFHTRPMEKLIRMICMTVLALMLLVAIVPTLSFNWAHPDEGTARLAGTDAVCFYDPFRSSDWHKRSEHDRGDFIDSTAYQSGIMSIVLLVLSFVSPFSNGYESILMALLCA</sequence>
<gene>
    <name evidence="2" type="ORF">NW766_010522</name>
</gene>
<dbReference type="Proteomes" id="UP001152130">
    <property type="component" value="Unassembled WGS sequence"/>
</dbReference>